<accession>K7YRU8</accession>
<protein>
    <submittedName>
        <fullName evidence="2">Uncharacterized protein</fullName>
    </submittedName>
</protein>
<evidence type="ECO:0000313" key="2">
    <source>
        <dbReference type="EMBL" id="AFX99274.1"/>
    </source>
</evidence>
<gene>
    <name evidence="2" type="ORF">A1OE_1096</name>
</gene>
<keyword evidence="1" id="KW-1133">Transmembrane helix</keyword>
<evidence type="ECO:0000256" key="1">
    <source>
        <dbReference type="SAM" id="Phobius"/>
    </source>
</evidence>
<evidence type="ECO:0000313" key="3">
    <source>
        <dbReference type="Proteomes" id="UP000010077"/>
    </source>
</evidence>
<reference evidence="2 3" key="1">
    <citation type="journal article" date="2012" name="Proc. Natl. Acad. Sci. U.S.A.">
        <title>Genome streamlining and chemical defense in a coral reef symbiosis.</title>
        <authorList>
            <person name="Kwan J.C."/>
            <person name="Donia M.S."/>
            <person name="Han A.W."/>
            <person name="Hirose E."/>
            <person name="Haygood M.G."/>
            <person name="Schmidt E.W."/>
        </authorList>
    </citation>
    <scope>NUCLEOTIDE SEQUENCE [LARGE SCALE GENOMIC DNA]</scope>
    <source>
        <strain evidence="2 3">L2</strain>
    </source>
</reference>
<name>K7YRU8_9PROT</name>
<keyword evidence="3" id="KW-1185">Reference proteome</keyword>
<keyword evidence="1" id="KW-0812">Transmembrane</keyword>
<proteinExistence type="predicted"/>
<keyword evidence="1" id="KW-0472">Membrane</keyword>
<organism evidence="2 3">
    <name type="scientific">Candidatus Endolissoclinum faulkneri L2</name>
    <dbReference type="NCBI Taxonomy" id="1193729"/>
    <lineage>
        <taxon>Bacteria</taxon>
        <taxon>Pseudomonadati</taxon>
        <taxon>Pseudomonadota</taxon>
        <taxon>Alphaproteobacteria</taxon>
        <taxon>Rhodospirillales</taxon>
        <taxon>Rhodospirillaceae</taxon>
        <taxon>Candidatus Endolissoclinum</taxon>
    </lineage>
</organism>
<dbReference type="KEGG" id="thal:A1OE_1096"/>
<dbReference type="HOGENOM" id="CLU_3213810_0_0_5"/>
<dbReference type="EMBL" id="CP003539">
    <property type="protein sequence ID" value="AFX99274.1"/>
    <property type="molecule type" value="Genomic_DNA"/>
</dbReference>
<sequence length="44" mass="5001">MVKLTSAQLIEINSSHIKTFSLLLLIYCSNCFFSVIFQLPINPI</sequence>
<dbReference type="Proteomes" id="UP000010077">
    <property type="component" value="Chromosome"/>
</dbReference>
<dbReference type="AlphaFoldDB" id="K7YRU8"/>
<feature type="transmembrane region" description="Helical" evidence="1">
    <location>
        <begin position="20"/>
        <end position="41"/>
    </location>
</feature>